<feature type="region of interest" description="Disordered" evidence="1">
    <location>
        <begin position="1"/>
        <end position="38"/>
    </location>
</feature>
<dbReference type="Proteomes" id="UP001059597">
    <property type="component" value="Chromosome"/>
</dbReference>
<feature type="region of interest" description="Disordered" evidence="1">
    <location>
        <begin position="92"/>
        <end position="114"/>
    </location>
</feature>
<evidence type="ECO:0000256" key="1">
    <source>
        <dbReference type="SAM" id="MobiDB-lite"/>
    </source>
</evidence>
<reference evidence="2" key="1">
    <citation type="submission" date="2022-06" db="EMBL/GenBank/DDBJ databases">
        <title>Complete genome sequence of Streptomyces nigrescens HEK616.</title>
        <authorList>
            <person name="Asamizu S."/>
            <person name="Onaka H."/>
        </authorList>
    </citation>
    <scope>NUCLEOTIDE SEQUENCE</scope>
    <source>
        <strain evidence="2">HEK616</strain>
    </source>
</reference>
<evidence type="ECO:0000313" key="3">
    <source>
        <dbReference type="Proteomes" id="UP001059597"/>
    </source>
</evidence>
<dbReference type="EMBL" id="AP026073">
    <property type="protein sequence ID" value="BDM73683.1"/>
    <property type="molecule type" value="Genomic_DNA"/>
</dbReference>
<feature type="compositionally biased region" description="Basic and acidic residues" evidence="1">
    <location>
        <begin position="8"/>
        <end position="23"/>
    </location>
</feature>
<organism evidence="2 3">
    <name type="scientific">Streptomyces nigrescens</name>
    <dbReference type="NCBI Taxonomy" id="1920"/>
    <lineage>
        <taxon>Bacteria</taxon>
        <taxon>Bacillati</taxon>
        <taxon>Actinomycetota</taxon>
        <taxon>Actinomycetes</taxon>
        <taxon>Kitasatosporales</taxon>
        <taxon>Streptomycetaceae</taxon>
        <taxon>Streptomyces</taxon>
    </lineage>
</organism>
<keyword evidence="3" id="KW-1185">Reference proteome</keyword>
<evidence type="ECO:0000313" key="2">
    <source>
        <dbReference type="EMBL" id="BDM73683.1"/>
    </source>
</evidence>
<proteinExistence type="predicted"/>
<sequence>MSQHHLVLKYDGDRTAPDNDGRLRPRPGQKKAAGGAMASALRIVTTAPRRPRPTRPRPHAELCPRCGGQLAVNQDGWKICHACGYASPPGTAPPPRAALGGIVAPTVATHRRAR</sequence>
<gene>
    <name evidence="2" type="ORF">HEK616_71700</name>
</gene>
<protein>
    <submittedName>
        <fullName evidence="2">Uncharacterized protein</fullName>
    </submittedName>
</protein>
<accession>A0ABN6R951</accession>
<name>A0ABN6R951_STRNI</name>